<keyword evidence="5" id="KW-0677">Repeat</keyword>
<evidence type="ECO:0000259" key="11">
    <source>
        <dbReference type="Pfam" id="PF21289"/>
    </source>
</evidence>
<feature type="compositionally biased region" description="Low complexity" evidence="9">
    <location>
        <begin position="29"/>
        <end position="44"/>
    </location>
</feature>
<dbReference type="InterPro" id="IPR036322">
    <property type="entry name" value="WD40_repeat_dom_sf"/>
</dbReference>
<evidence type="ECO:0000256" key="9">
    <source>
        <dbReference type="SAM" id="MobiDB-lite"/>
    </source>
</evidence>
<evidence type="ECO:0000313" key="13">
    <source>
        <dbReference type="Proteomes" id="UP000007110"/>
    </source>
</evidence>
<evidence type="ECO:0008006" key="14">
    <source>
        <dbReference type="Google" id="ProtNLM"/>
    </source>
</evidence>
<reference evidence="13" key="1">
    <citation type="submission" date="2015-02" db="EMBL/GenBank/DDBJ databases">
        <title>Genome sequencing for Strongylocentrotus purpuratus.</title>
        <authorList>
            <person name="Murali S."/>
            <person name="Liu Y."/>
            <person name="Vee V."/>
            <person name="English A."/>
            <person name="Wang M."/>
            <person name="Skinner E."/>
            <person name="Han Y."/>
            <person name="Muzny D.M."/>
            <person name="Worley K.C."/>
            <person name="Gibbs R.A."/>
        </authorList>
    </citation>
    <scope>NUCLEOTIDE SEQUENCE</scope>
</reference>
<dbReference type="Gene3D" id="2.130.10.10">
    <property type="entry name" value="YVTN repeat-like/Quinoprotein amine dehydrogenase"/>
    <property type="match status" value="1"/>
</dbReference>
<feature type="compositionally biased region" description="Polar residues" evidence="9">
    <location>
        <begin position="689"/>
        <end position="708"/>
    </location>
</feature>
<evidence type="ECO:0000256" key="3">
    <source>
        <dbReference type="ARBA" id="ARBA00022490"/>
    </source>
</evidence>
<dbReference type="GO" id="GO:0031087">
    <property type="term" value="P:deadenylation-independent decapping of nuclear-transcribed mRNA"/>
    <property type="evidence" value="ECO:0000318"/>
    <property type="project" value="GO_Central"/>
</dbReference>
<dbReference type="InterPro" id="IPR015943">
    <property type="entry name" value="WD40/YVTN_repeat-like_dom_sf"/>
</dbReference>
<feature type="region of interest" description="Disordered" evidence="9">
    <location>
        <begin position="1"/>
        <end position="72"/>
    </location>
</feature>
<sequence length="1395" mass="153506">MEPGPTSGSQLNRLLSGGDASQILKEMLNVGNSRSPSNSNNGVGASPQTESSSQASRSDPAVMNATPSQSAKVQSLLPDATAMEDMISLDKKVAQSIVLEGDDRGGSVPMYGREVDITPSRASCVESSIPGSSKVKITPVVNYEWEAKYYFGNLVAVNDTFLVYVLRIQSGYGLRILNRRSTVRALLKGFSCVIIDIAFAFHNADILGCVDQRGNLSVWHIKEEGGVISYEPKIQVKRSLPPSDYHRIVWCPYLPDDDLSNEWSNLLAVSHGERAELWDITAVAGELGTSEIKYEQVSNGLIAINGHTKAITDMAVSPDGSVLASASLDGTVRFWQMYWEVSEEPPRCLHQFAPHDGEPVMSLLFCDNHKQQDASLPFWRFLITGADQNRELKVWCTVQWICLQKIRFGSSPNDIQPCLKVKLDLSASFLMATDIRRKVLYVIQLYQQHDDGTAHFSSVTEFLLMQPMLSFAIVDAGRCRTKQTQEEAEDGEELQTGEFEEVAAEGEDGDNMNNGQAVSVLVKMFCVFSRALQELQIRFQPSPSVKQEIMAGSINTTTSHGDNTLLDGLSDVSFSATDRSVASTDTEPPRIDPASLFSPHRDPQTPSAETSSFTSESTHSSGQPYLMTPESLMNSSRSPTKTTTPQNLLQDSTASSSSSFTHITGTNVSVDDLLSSCGTSEMNALAATPDSSVTLTPTPSSAPSNQVSPLVGKPSPVGGSHLPKTYDQIKEDDDEGPKSPPPSPVGGDIQDLQGDQLLESSENVAELLQKSARIKEKRISDSSAEVAQILGANIEGEEAEEEEEELEDDVIEQEVNDGDDDDGHDSPVTMDTGKADVDADQDENRSFVAQETNTQDQKKTEGLVQSARTDLMDDGDDDSQAVSAGSEMREEERGSVQSPGGPVVLPLEDQVSRNETSSPDGMYRTSVPVNQQDLGQIMGSLEQMMSLLQTQQQEIKHLRQEMNKAQLSNSIIQSTKARIDKLEKGLGTKLDTMFTKQSEQERQRLTLALQEKTNLDKQKQERLLETVSQTLKQQVTSRLDKTVRLEIESKVIPELHKVLVPVTEQLNTSIAQKLTATDQLMKENIHKLVKSKGVAETMGQAAAHALSDTIQSTYRDAFHSTVVPAFERACSSMFQQINTIFDAGTREYVNQLEANLAKMKQKQREGQEPVLKELKAVVETQRTSAEDLKSSIFTNVQGEISEQLHTTTEKLKKEMLERVQIIVQEEIGTALKDQQTSLQQDVMAAIRSQAATPVPQAQDIQHIQAKIRQLIEQKHINAAFQHALNAADLRVVVFTCHEVTPDTIFSDDGCLLEQPVLLSLLQQLSQDLGSQTKIKCIYIDEALLAVDTTFPVTREHLSGVITELRRQVTMVLQTQPNHPQTKQLKRVLMQAQSLK</sequence>
<dbReference type="InterPro" id="IPR049404">
    <property type="entry name" value="EDC4_C"/>
</dbReference>
<dbReference type="FunFam" id="2.130.10.10:FF:001414">
    <property type="entry name" value="Enhancer of mRNA-decapping protein 4 homolog"/>
    <property type="match status" value="1"/>
</dbReference>
<dbReference type="InterPro" id="IPR001680">
    <property type="entry name" value="WD40_rpt"/>
</dbReference>
<dbReference type="FunCoup" id="A0A7M7N647">
    <property type="interactions" value="1624"/>
</dbReference>
<name>A0A7M7N647_STRPU</name>
<dbReference type="SUPFAM" id="SSF50978">
    <property type="entry name" value="WD40 repeat-like"/>
    <property type="match status" value="1"/>
</dbReference>
<dbReference type="Proteomes" id="UP000007110">
    <property type="component" value="Unassembled WGS sequence"/>
</dbReference>
<evidence type="ECO:0000256" key="6">
    <source>
        <dbReference type="ARBA" id="ARBA00023054"/>
    </source>
</evidence>
<dbReference type="RefSeq" id="XP_030831074.1">
    <property type="nucleotide sequence ID" value="XM_030975214.1"/>
</dbReference>
<feature type="domain" description="Enhancer of mRNA-decapping protein 4 WD40 repeat region" evidence="10">
    <location>
        <begin position="131"/>
        <end position="449"/>
    </location>
</feature>
<feature type="compositionally biased region" description="Basic and acidic residues" evidence="9">
    <location>
        <begin position="833"/>
        <end position="845"/>
    </location>
</feature>
<evidence type="ECO:0000256" key="5">
    <source>
        <dbReference type="ARBA" id="ARBA00022737"/>
    </source>
</evidence>
<dbReference type="PROSITE" id="PS50294">
    <property type="entry name" value="WD_REPEATS_REGION"/>
    <property type="match status" value="1"/>
</dbReference>
<dbReference type="CTD" id="23644"/>
<keyword evidence="4 7" id="KW-0853">WD repeat</keyword>
<keyword evidence="13" id="KW-1185">Reference proteome</keyword>
<proteinExistence type="inferred from homology"/>
<dbReference type="GeneID" id="579162"/>
<dbReference type="InterPro" id="IPR045152">
    <property type="entry name" value="EDC4-like"/>
</dbReference>
<keyword evidence="3" id="KW-0963">Cytoplasm</keyword>
<evidence type="ECO:0000256" key="2">
    <source>
        <dbReference type="ARBA" id="ARBA00009639"/>
    </source>
</evidence>
<dbReference type="InterPro" id="IPR044938">
    <property type="entry name" value="EDC4_C_sf"/>
</dbReference>
<dbReference type="PANTHER" id="PTHR15598:SF5">
    <property type="entry name" value="ENHANCER OF MRNA-DECAPPING PROTEIN 4"/>
    <property type="match status" value="1"/>
</dbReference>
<protein>
    <recommendedName>
        <fullName evidence="14">Enhancer of mRNA-decapping protein 4</fullName>
    </recommendedName>
</protein>
<dbReference type="InParanoid" id="A0A7M7N647"/>
<comment type="similarity">
    <text evidence="2">Belongs to the WD repeat EDC4 family.</text>
</comment>
<organism evidence="12 13">
    <name type="scientific">Strongylocentrotus purpuratus</name>
    <name type="common">Purple sea urchin</name>
    <dbReference type="NCBI Taxonomy" id="7668"/>
    <lineage>
        <taxon>Eukaryota</taxon>
        <taxon>Metazoa</taxon>
        <taxon>Echinodermata</taxon>
        <taxon>Eleutherozoa</taxon>
        <taxon>Echinozoa</taxon>
        <taxon>Echinoidea</taxon>
        <taxon>Euechinoidea</taxon>
        <taxon>Echinacea</taxon>
        <taxon>Camarodonta</taxon>
        <taxon>Echinidea</taxon>
        <taxon>Strongylocentrotidae</taxon>
        <taxon>Strongylocentrotus</taxon>
    </lineage>
</organism>
<feature type="compositionally biased region" description="Polar residues" evidence="9">
    <location>
        <begin position="1"/>
        <end position="13"/>
    </location>
</feature>
<evidence type="ECO:0000256" key="8">
    <source>
        <dbReference type="SAM" id="Coils"/>
    </source>
</evidence>
<dbReference type="GO" id="GO:0000932">
    <property type="term" value="C:P-body"/>
    <property type="evidence" value="ECO:0000318"/>
    <property type="project" value="GO_Central"/>
</dbReference>
<evidence type="ECO:0000259" key="10">
    <source>
        <dbReference type="Pfam" id="PF16529"/>
    </source>
</evidence>
<reference evidence="12" key="2">
    <citation type="submission" date="2021-01" db="UniProtKB">
        <authorList>
            <consortium name="EnsemblMetazoa"/>
        </authorList>
    </citation>
    <scope>IDENTIFICATION</scope>
</reference>
<feature type="region of interest" description="Disordered" evidence="9">
    <location>
        <begin position="790"/>
        <end position="925"/>
    </location>
</feature>
<dbReference type="Gene3D" id="6.10.140.270">
    <property type="match status" value="1"/>
</dbReference>
<evidence type="ECO:0000256" key="4">
    <source>
        <dbReference type="ARBA" id="ARBA00022574"/>
    </source>
</evidence>
<dbReference type="OMA" id="TREHMGT"/>
<evidence type="ECO:0000256" key="1">
    <source>
        <dbReference type="ARBA" id="ARBA00004201"/>
    </source>
</evidence>
<accession>A0A7M7N647</accession>
<evidence type="ECO:0000313" key="12">
    <source>
        <dbReference type="EnsemblMetazoa" id="XP_030831074"/>
    </source>
</evidence>
<feature type="compositionally biased region" description="Polar residues" evidence="9">
    <location>
        <begin position="577"/>
        <end position="586"/>
    </location>
</feature>
<dbReference type="Pfam" id="PF16529">
    <property type="entry name" value="Ge1_WD40"/>
    <property type="match status" value="1"/>
</dbReference>
<dbReference type="InterPro" id="IPR032401">
    <property type="entry name" value="EDC4_WD40"/>
</dbReference>
<keyword evidence="6 8" id="KW-0175">Coiled coil</keyword>
<comment type="subcellular location">
    <subcellularLocation>
        <location evidence="1">Cytoplasm</location>
        <location evidence="1">P-body</location>
    </subcellularLocation>
</comment>
<feature type="domain" description="Enhancer of mRNA-decapping protein 4 C-terminal" evidence="11">
    <location>
        <begin position="1267"/>
        <end position="1386"/>
    </location>
</feature>
<feature type="compositionally biased region" description="Acidic residues" evidence="9">
    <location>
        <begin position="795"/>
        <end position="823"/>
    </location>
</feature>
<evidence type="ECO:0000256" key="7">
    <source>
        <dbReference type="PROSITE-ProRule" id="PRU00221"/>
    </source>
</evidence>
<feature type="compositionally biased region" description="Polar residues" evidence="9">
    <location>
        <begin position="46"/>
        <end position="57"/>
    </location>
</feature>
<dbReference type="OrthoDB" id="21128at2759"/>
<dbReference type="KEGG" id="spu:579162"/>
<feature type="region of interest" description="Disordered" evidence="9">
    <location>
        <begin position="577"/>
        <end position="662"/>
    </location>
</feature>
<dbReference type="PANTHER" id="PTHR15598">
    <property type="entry name" value="ENHANCER OF MRNA-DECAPPING PROTEIN 4"/>
    <property type="match status" value="1"/>
</dbReference>
<feature type="compositionally biased region" description="Low complexity" evidence="9">
    <location>
        <begin position="605"/>
        <end position="621"/>
    </location>
</feature>
<feature type="coiled-coil region" evidence="8">
    <location>
        <begin position="941"/>
        <end position="968"/>
    </location>
</feature>
<dbReference type="EnsemblMetazoa" id="XM_030975214">
    <property type="protein sequence ID" value="XP_030831074"/>
    <property type="gene ID" value="LOC579162"/>
</dbReference>
<dbReference type="PROSITE" id="PS50082">
    <property type="entry name" value="WD_REPEATS_2"/>
    <property type="match status" value="1"/>
</dbReference>
<feature type="region of interest" description="Disordered" evidence="9">
    <location>
        <begin position="688"/>
        <end position="760"/>
    </location>
</feature>
<feature type="compositionally biased region" description="Polar residues" evidence="9">
    <location>
        <begin position="631"/>
        <end position="662"/>
    </location>
</feature>
<dbReference type="Pfam" id="PF21289">
    <property type="entry name" value="EDC4_C"/>
    <property type="match status" value="1"/>
</dbReference>
<dbReference type="Gene3D" id="1.10.220.100">
    <property type="entry name" value="conserved c-terminal region of ge- 1"/>
    <property type="match status" value="1"/>
</dbReference>
<feature type="repeat" description="WD" evidence="7">
    <location>
        <begin position="304"/>
        <end position="337"/>
    </location>
</feature>
<dbReference type="SMART" id="SM00320">
    <property type="entry name" value="WD40"/>
    <property type="match status" value="3"/>
</dbReference>